<feature type="signal peptide" evidence="1">
    <location>
        <begin position="1"/>
        <end position="22"/>
    </location>
</feature>
<keyword evidence="1" id="KW-0732">Signal</keyword>
<reference evidence="3 4" key="1">
    <citation type="submission" date="2019-02" db="EMBL/GenBank/DDBJ databases">
        <title>Deep-cultivation of Planctomycetes and their phenomic and genomic characterization uncovers novel biology.</title>
        <authorList>
            <person name="Wiegand S."/>
            <person name="Jogler M."/>
            <person name="Boedeker C."/>
            <person name="Pinto D."/>
            <person name="Vollmers J."/>
            <person name="Rivas-Marin E."/>
            <person name="Kohn T."/>
            <person name="Peeters S.H."/>
            <person name="Heuer A."/>
            <person name="Rast P."/>
            <person name="Oberbeckmann S."/>
            <person name="Bunk B."/>
            <person name="Jeske O."/>
            <person name="Meyerdierks A."/>
            <person name="Storesund J.E."/>
            <person name="Kallscheuer N."/>
            <person name="Luecker S."/>
            <person name="Lage O.M."/>
            <person name="Pohl T."/>
            <person name="Merkel B.J."/>
            <person name="Hornburger P."/>
            <person name="Mueller R.-W."/>
            <person name="Bruemmer F."/>
            <person name="Labrenz M."/>
            <person name="Spormann A.M."/>
            <person name="Op Den Camp H."/>
            <person name="Overmann J."/>
            <person name="Amann R."/>
            <person name="Jetten M.S.M."/>
            <person name="Mascher T."/>
            <person name="Medema M.H."/>
            <person name="Devos D.P."/>
            <person name="Kaster A.-K."/>
            <person name="Ovreas L."/>
            <person name="Rohde M."/>
            <person name="Galperin M.Y."/>
            <person name="Jogler C."/>
        </authorList>
    </citation>
    <scope>NUCLEOTIDE SEQUENCE [LARGE SCALE GENOMIC DNA]</scope>
    <source>
        <strain evidence="3 4">CA13</strain>
    </source>
</reference>
<dbReference type="AlphaFoldDB" id="A0A5C5YV91"/>
<proteinExistence type="predicted"/>
<dbReference type="NCBIfam" id="TIGR02595">
    <property type="entry name" value="PEP_CTERM"/>
    <property type="match status" value="1"/>
</dbReference>
<evidence type="ECO:0000259" key="2">
    <source>
        <dbReference type="Pfam" id="PF07589"/>
    </source>
</evidence>
<sequence precursor="true">MNKLIARIFFSLVFLSSSNLYADLVWSETFLDADDAATDRAIATGSGNMDVAGNLDYLSGALVITPDGGSDRVEMESTAAALAGNFTFDAFRTGTGNGSLFVQMVDGDERSTGSNTVADFSDTLNMASITTSTTINYYFNVSGAPITYAAPDATTETLANNAFELWIGTSKSGGDDQVTTNNDGGLPTAGVDTLILQTFVGQAPGVYTFDNISFNTVAAVPEPSSMTLFGTLGLVLLRRKRR</sequence>
<protein>
    <recommendedName>
        <fullName evidence="2">Ice-binding protein C-terminal domain-containing protein</fullName>
    </recommendedName>
</protein>
<name>A0A5C5YV91_9BACT</name>
<accession>A0A5C5YV91</accession>
<dbReference type="InterPro" id="IPR013424">
    <property type="entry name" value="Ice-binding_C"/>
</dbReference>
<dbReference type="Pfam" id="PF07589">
    <property type="entry name" value="PEP-CTERM"/>
    <property type="match status" value="1"/>
</dbReference>
<evidence type="ECO:0000256" key="1">
    <source>
        <dbReference type="SAM" id="SignalP"/>
    </source>
</evidence>
<feature type="domain" description="Ice-binding protein C-terminal" evidence="2">
    <location>
        <begin position="219"/>
        <end position="241"/>
    </location>
</feature>
<evidence type="ECO:0000313" key="3">
    <source>
        <dbReference type="EMBL" id="TWT78750.1"/>
    </source>
</evidence>
<dbReference type="Proteomes" id="UP000315010">
    <property type="component" value="Unassembled WGS sequence"/>
</dbReference>
<dbReference type="EMBL" id="SJPJ01000001">
    <property type="protein sequence ID" value="TWT78750.1"/>
    <property type="molecule type" value="Genomic_DNA"/>
</dbReference>
<organism evidence="3 4">
    <name type="scientific">Novipirellula herctigrandis</name>
    <dbReference type="NCBI Taxonomy" id="2527986"/>
    <lineage>
        <taxon>Bacteria</taxon>
        <taxon>Pseudomonadati</taxon>
        <taxon>Planctomycetota</taxon>
        <taxon>Planctomycetia</taxon>
        <taxon>Pirellulales</taxon>
        <taxon>Pirellulaceae</taxon>
        <taxon>Novipirellula</taxon>
    </lineage>
</organism>
<dbReference type="RefSeq" id="WP_146393818.1">
    <property type="nucleotide sequence ID" value="NZ_SJPJ01000001.1"/>
</dbReference>
<gene>
    <name evidence="3" type="ORF">CA13_01470</name>
</gene>
<feature type="chain" id="PRO_5022897936" description="Ice-binding protein C-terminal domain-containing protein" evidence="1">
    <location>
        <begin position="23"/>
        <end position="242"/>
    </location>
</feature>
<dbReference type="OrthoDB" id="292862at2"/>
<evidence type="ECO:0000313" key="4">
    <source>
        <dbReference type="Proteomes" id="UP000315010"/>
    </source>
</evidence>
<keyword evidence="4" id="KW-1185">Reference proteome</keyword>
<comment type="caution">
    <text evidence="3">The sequence shown here is derived from an EMBL/GenBank/DDBJ whole genome shotgun (WGS) entry which is preliminary data.</text>
</comment>